<proteinExistence type="predicted"/>
<dbReference type="RefSeq" id="WP_415865960.1">
    <property type="nucleotide sequence ID" value="NZ_CP134537.1"/>
</dbReference>
<keyword evidence="1" id="KW-0472">Membrane</keyword>
<keyword evidence="1" id="KW-1133">Transmembrane helix</keyword>
<evidence type="ECO:0008006" key="4">
    <source>
        <dbReference type="Google" id="ProtNLM"/>
    </source>
</evidence>
<dbReference type="Proteomes" id="UP001302806">
    <property type="component" value="Chromosome"/>
</dbReference>
<name>A0ABY9XUA1_9FLAO</name>
<accession>A0ABY9XUA1</accession>
<dbReference type="EMBL" id="CP134537">
    <property type="protein sequence ID" value="WNH09501.1"/>
    <property type="molecule type" value="Genomic_DNA"/>
</dbReference>
<sequence length="183" mass="21232">MIDDNQHIINLIAAYISKEINENEFQELTDWLNESSENEKLFSEYLLLYKKSRRLNFVKKVDQEVAWKLINSKIKKQSSSKKLAIKLSSHVFKYAAIAILFIGITYLYQNDFFNKSNEIIISTDSITLQLENGNVQIINEDGATEIVDKNGNIVGSQSGHQLIYSNTVKEKYFSIQYTKYTLW</sequence>
<evidence type="ECO:0000313" key="3">
    <source>
        <dbReference type="Proteomes" id="UP001302806"/>
    </source>
</evidence>
<protein>
    <recommendedName>
        <fullName evidence="4">FecR protein domain-containing protein</fullName>
    </recommendedName>
</protein>
<keyword evidence="1" id="KW-0812">Transmembrane</keyword>
<dbReference type="InterPro" id="IPR012373">
    <property type="entry name" value="Ferrdict_sens_TM"/>
</dbReference>
<gene>
    <name evidence="2" type="ORF">RHP51_01805</name>
</gene>
<dbReference type="PANTHER" id="PTHR30273:SF2">
    <property type="entry name" value="PROTEIN FECR"/>
    <property type="match status" value="1"/>
</dbReference>
<evidence type="ECO:0000313" key="2">
    <source>
        <dbReference type="EMBL" id="WNH09501.1"/>
    </source>
</evidence>
<organism evidence="2 3">
    <name type="scientific">Thalassobellus suaedae</name>
    <dbReference type="NCBI Taxonomy" id="3074124"/>
    <lineage>
        <taxon>Bacteria</taxon>
        <taxon>Pseudomonadati</taxon>
        <taxon>Bacteroidota</taxon>
        <taxon>Flavobacteriia</taxon>
        <taxon>Flavobacteriales</taxon>
        <taxon>Flavobacteriaceae</taxon>
        <taxon>Thalassobellus</taxon>
    </lineage>
</organism>
<dbReference type="PANTHER" id="PTHR30273">
    <property type="entry name" value="PERIPLASMIC SIGNAL SENSOR AND SIGMA FACTOR ACTIVATOR FECR-RELATED"/>
    <property type="match status" value="1"/>
</dbReference>
<reference evidence="2 3" key="1">
    <citation type="submission" date="2023-09" db="EMBL/GenBank/DDBJ databases">
        <title>Thalassobella suaedae gen. nov., sp. nov., a marine bacterium of the family Flavobacteriaceae isolated from a halophyte Suaeda japonica.</title>
        <authorList>
            <person name="Lee S.Y."/>
            <person name="Hwang C.Y."/>
        </authorList>
    </citation>
    <scope>NUCLEOTIDE SEQUENCE [LARGE SCALE GENOMIC DNA]</scope>
    <source>
        <strain evidence="2 3">HL-DH14</strain>
    </source>
</reference>
<feature type="transmembrane region" description="Helical" evidence="1">
    <location>
        <begin position="91"/>
        <end position="108"/>
    </location>
</feature>
<evidence type="ECO:0000256" key="1">
    <source>
        <dbReference type="SAM" id="Phobius"/>
    </source>
</evidence>